<accession>A0A934VA20</accession>
<sequence>MPEHDDDRPPGRPGPLHRVENVLTYASGAAVVLIMILTLIDVAGRTFFRQPLTGTYETVEGFLLVAAVWLGLSRGERYKEHVGVDILVQKVSPRVRLLITAIPLTLVGAIFGYLAYAGFERAIDRWDVTTSTTVIPLPAGATWLVVALGSAVLGIRIVVDVVSGLVRAETTPAEAEEEKDRV</sequence>
<dbReference type="GO" id="GO:0022857">
    <property type="term" value="F:transmembrane transporter activity"/>
    <property type="evidence" value="ECO:0007669"/>
    <property type="project" value="TreeGrafter"/>
</dbReference>
<comment type="similarity">
    <text evidence="8">Belongs to the TRAP transporter small permease family.</text>
</comment>
<keyword evidence="7 9" id="KW-0472">Membrane</keyword>
<gene>
    <name evidence="11" type="ORF">JHE00_34400</name>
</gene>
<comment type="caution">
    <text evidence="11">The sequence shown here is derived from an EMBL/GenBank/DDBJ whole genome shotgun (WGS) entry which is preliminary data.</text>
</comment>
<evidence type="ECO:0000256" key="9">
    <source>
        <dbReference type="SAM" id="Phobius"/>
    </source>
</evidence>
<evidence type="ECO:0000256" key="3">
    <source>
        <dbReference type="ARBA" id="ARBA00022475"/>
    </source>
</evidence>
<dbReference type="PANTHER" id="PTHR35011:SF10">
    <property type="entry name" value="TRAP TRANSPORTER SMALL PERMEASE PROTEIN"/>
    <property type="match status" value="1"/>
</dbReference>
<dbReference type="InterPro" id="IPR007387">
    <property type="entry name" value="TRAP_DctQ"/>
</dbReference>
<dbReference type="InterPro" id="IPR055348">
    <property type="entry name" value="DctQ"/>
</dbReference>
<protein>
    <submittedName>
        <fullName evidence="11">TRAP transporter small permease</fullName>
    </submittedName>
</protein>
<dbReference type="Pfam" id="PF04290">
    <property type="entry name" value="DctQ"/>
    <property type="match status" value="1"/>
</dbReference>
<evidence type="ECO:0000256" key="8">
    <source>
        <dbReference type="ARBA" id="ARBA00038436"/>
    </source>
</evidence>
<dbReference type="GO" id="GO:0015740">
    <property type="term" value="P:C4-dicarboxylate transport"/>
    <property type="evidence" value="ECO:0007669"/>
    <property type="project" value="TreeGrafter"/>
</dbReference>
<evidence type="ECO:0000313" key="12">
    <source>
        <dbReference type="Proteomes" id="UP000635245"/>
    </source>
</evidence>
<dbReference type="RefSeq" id="WP_200326360.1">
    <property type="nucleotide sequence ID" value="NZ_JAENJH010000021.1"/>
</dbReference>
<dbReference type="EMBL" id="JAENJH010000021">
    <property type="protein sequence ID" value="MBK1789448.1"/>
    <property type="molecule type" value="Genomic_DNA"/>
</dbReference>
<keyword evidence="5 9" id="KW-0812">Transmembrane</keyword>
<keyword evidence="4" id="KW-0997">Cell inner membrane</keyword>
<reference evidence="11" key="1">
    <citation type="submission" date="2020-12" db="EMBL/GenBank/DDBJ databases">
        <title>Prauserella sp. ASG 168, a novel actinomycete isolated from cave rock.</title>
        <authorList>
            <person name="Suriyachadkun C."/>
        </authorList>
    </citation>
    <scope>NUCLEOTIDE SEQUENCE</scope>
    <source>
        <strain evidence="11">ASG 168</strain>
    </source>
</reference>
<comment type="subcellular location">
    <subcellularLocation>
        <location evidence="1">Cell inner membrane</location>
        <topology evidence="1">Multi-pass membrane protein</topology>
    </subcellularLocation>
</comment>
<feature type="transmembrane region" description="Helical" evidence="9">
    <location>
        <begin position="97"/>
        <end position="119"/>
    </location>
</feature>
<evidence type="ECO:0000259" key="10">
    <source>
        <dbReference type="Pfam" id="PF04290"/>
    </source>
</evidence>
<evidence type="ECO:0000256" key="5">
    <source>
        <dbReference type="ARBA" id="ARBA00022692"/>
    </source>
</evidence>
<proteinExistence type="inferred from homology"/>
<evidence type="ECO:0000256" key="1">
    <source>
        <dbReference type="ARBA" id="ARBA00004429"/>
    </source>
</evidence>
<keyword evidence="3" id="KW-1003">Cell membrane</keyword>
<feature type="transmembrane region" description="Helical" evidence="9">
    <location>
        <begin position="139"/>
        <end position="159"/>
    </location>
</feature>
<dbReference type="Proteomes" id="UP000635245">
    <property type="component" value="Unassembled WGS sequence"/>
</dbReference>
<organism evidence="11 12">
    <name type="scientific">Prauserella cavernicola</name>
    <dbReference type="NCBI Taxonomy" id="2800127"/>
    <lineage>
        <taxon>Bacteria</taxon>
        <taxon>Bacillati</taxon>
        <taxon>Actinomycetota</taxon>
        <taxon>Actinomycetes</taxon>
        <taxon>Pseudonocardiales</taxon>
        <taxon>Pseudonocardiaceae</taxon>
        <taxon>Prauserella</taxon>
    </lineage>
</organism>
<evidence type="ECO:0000256" key="2">
    <source>
        <dbReference type="ARBA" id="ARBA00022448"/>
    </source>
</evidence>
<keyword evidence="6 9" id="KW-1133">Transmembrane helix</keyword>
<evidence type="ECO:0000256" key="7">
    <source>
        <dbReference type="ARBA" id="ARBA00023136"/>
    </source>
</evidence>
<dbReference type="PANTHER" id="PTHR35011">
    <property type="entry name" value="2,3-DIKETO-L-GULONATE TRAP TRANSPORTER SMALL PERMEASE PROTEIN YIAM"/>
    <property type="match status" value="1"/>
</dbReference>
<evidence type="ECO:0000256" key="4">
    <source>
        <dbReference type="ARBA" id="ARBA00022519"/>
    </source>
</evidence>
<keyword evidence="2" id="KW-0813">Transport</keyword>
<evidence type="ECO:0000313" key="11">
    <source>
        <dbReference type="EMBL" id="MBK1789448.1"/>
    </source>
</evidence>
<feature type="transmembrane region" description="Helical" evidence="9">
    <location>
        <begin position="22"/>
        <end position="40"/>
    </location>
</feature>
<feature type="domain" description="Tripartite ATP-independent periplasmic transporters DctQ component" evidence="10">
    <location>
        <begin position="34"/>
        <end position="165"/>
    </location>
</feature>
<dbReference type="GO" id="GO:0005886">
    <property type="term" value="C:plasma membrane"/>
    <property type="evidence" value="ECO:0007669"/>
    <property type="project" value="UniProtKB-SubCell"/>
</dbReference>
<keyword evidence="12" id="KW-1185">Reference proteome</keyword>
<name>A0A934VA20_9PSEU</name>
<evidence type="ECO:0000256" key="6">
    <source>
        <dbReference type="ARBA" id="ARBA00022989"/>
    </source>
</evidence>
<dbReference type="AlphaFoldDB" id="A0A934VA20"/>